<dbReference type="AlphaFoldDB" id="A0A9R1VFW8"/>
<dbReference type="PANTHER" id="PTHR47718">
    <property type="entry name" value="OS01G0519700 PROTEIN"/>
    <property type="match status" value="1"/>
</dbReference>
<evidence type="ECO:0000256" key="2">
    <source>
        <dbReference type="SAM" id="SignalP"/>
    </source>
</evidence>
<proteinExistence type="predicted"/>
<name>A0A9R1VFW8_LACSA</name>
<keyword evidence="2" id="KW-0732">Signal</keyword>
<gene>
    <name evidence="3" type="ORF">LSAT_V11C500248790</name>
</gene>
<feature type="chain" id="PRO_5040217141" description="Protein FAR1-RELATED SEQUENCE" evidence="2">
    <location>
        <begin position="20"/>
        <end position="643"/>
    </location>
</feature>
<evidence type="ECO:0000256" key="1">
    <source>
        <dbReference type="SAM" id="MobiDB-lite"/>
    </source>
</evidence>
<reference evidence="3 4" key="1">
    <citation type="journal article" date="2017" name="Nat. Commun.">
        <title>Genome assembly with in vitro proximity ligation data and whole-genome triplication in lettuce.</title>
        <authorList>
            <person name="Reyes-Chin-Wo S."/>
            <person name="Wang Z."/>
            <person name="Yang X."/>
            <person name="Kozik A."/>
            <person name="Arikit S."/>
            <person name="Song C."/>
            <person name="Xia L."/>
            <person name="Froenicke L."/>
            <person name="Lavelle D.O."/>
            <person name="Truco M.J."/>
            <person name="Xia R."/>
            <person name="Zhu S."/>
            <person name="Xu C."/>
            <person name="Xu H."/>
            <person name="Xu X."/>
            <person name="Cox K."/>
            <person name="Korf I."/>
            <person name="Meyers B.C."/>
            <person name="Michelmore R.W."/>
        </authorList>
    </citation>
    <scope>NUCLEOTIDE SEQUENCE [LARGE SCALE GENOMIC DNA]</scope>
    <source>
        <strain evidence="4">cv. Salinas</strain>
        <tissue evidence="3">Seedlings</tissue>
    </source>
</reference>
<evidence type="ECO:0000313" key="4">
    <source>
        <dbReference type="Proteomes" id="UP000235145"/>
    </source>
</evidence>
<organism evidence="3 4">
    <name type="scientific">Lactuca sativa</name>
    <name type="common">Garden lettuce</name>
    <dbReference type="NCBI Taxonomy" id="4236"/>
    <lineage>
        <taxon>Eukaryota</taxon>
        <taxon>Viridiplantae</taxon>
        <taxon>Streptophyta</taxon>
        <taxon>Embryophyta</taxon>
        <taxon>Tracheophyta</taxon>
        <taxon>Spermatophyta</taxon>
        <taxon>Magnoliopsida</taxon>
        <taxon>eudicotyledons</taxon>
        <taxon>Gunneridae</taxon>
        <taxon>Pentapetalae</taxon>
        <taxon>asterids</taxon>
        <taxon>campanulids</taxon>
        <taxon>Asterales</taxon>
        <taxon>Asteraceae</taxon>
        <taxon>Cichorioideae</taxon>
        <taxon>Cichorieae</taxon>
        <taxon>Lactucinae</taxon>
        <taxon>Lactuca</taxon>
    </lineage>
</organism>
<protein>
    <recommendedName>
        <fullName evidence="5">Protein FAR1-RELATED SEQUENCE</fullName>
    </recommendedName>
</protein>
<feature type="signal peptide" evidence="2">
    <location>
        <begin position="1"/>
        <end position="19"/>
    </location>
</feature>
<dbReference type="EMBL" id="NBSK02000005">
    <property type="protein sequence ID" value="KAJ0203966.1"/>
    <property type="molecule type" value="Genomic_DNA"/>
</dbReference>
<keyword evidence="4" id="KW-1185">Reference proteome</keyword>
<evidence type="ECO:0008006" key="5">
    <source>
        <dbReference type="Google" id="ProtNLM"/>
    </source>
</evidence>
<feature type="region of interest" description="Disordered" evidence="1">
    <location>
        <begin position="565"/>
        <end position="608"/>
    </location>
</feature>
<accession>A0A9R1VFW8</accession>
<sequence length="643" mass="75062">MGLTPTLLLLHASSSLLLSFLLDVPVLDFNITGTQNVVQEKKIVFLQHTTHFDVPEVVYMCLRQTNHIYQKSSKTNCKAKICIIVCDGLSRVFLEHKHASSPKKSHFQQSHNKMGSYAKRRLELNDYAGISLNKSFHFLVVEAEGYDNLPFGETDCRSYITKVRQLRLGVGHTEALCNYSVHMQKRSSNLFYMIDMDDEGRMQNVFSVDARSRAAYKSFEDSKSPWTIYLIWMWFAFTRGYRNICMVIQVMVRMHEWTGTKSNNNISMSIDARGCGIVIKKTLKTLLYESTHSQEFEDGWCKLVENYKLEKIMSGYALGVGICKSKLLGKDQYDNTLKSKIEKETKVDFQSLNSSYKLVTGILRDNFTMHTQMQFLNSFKMSYEVCCIVILHWSKWMVHDMYFISQILWKGNMEILKTEFFIWLVMMRLHVIYNALVICLSFKELFILIEKDVKEIHPRYILSRWRKDVKHGHYLVINCYDDLMSIESAKQFDHLCSNFYEIARIANSREKYEYLLNCINIEKEKLNDDSIWGCSSNGNLIVNDVRFSDSTTKLLPPLQVLCKGRPPSKRKESRVEQVMKKKRKKNVPERTENIQQDQTDSSCEHGAISYNEEPSYGFDLNVPMLQEHEERGLIDYDYDPKRL</sequence>
<dbReference type="PANTHER" id="PTHR47718:SF13">
    <property type="entry name" value="OS09G0290500 PROTEIN"/>
    <property type="match status" value="1"/>
</dbReference>
<evidence type="ECO:0000313" key="3">
    <source>
        <dbReference type="EMBL" id="KAJ0203966.1"/>
    </source>
</evidence>
<dbReference type="Proteomes" id="UP000235145">
    <property type="component" value="Unassembled WGS sequence"/>
</dbReference>
<comment type="caution">
    <text evidence="3">The sequence shown here is derived from an EMBL/GenBank/DDBJ whole genome shotgun (WGS) entry which is preliminary data.</text>
</comment>
<feature type="compositionally biased region" description="Basic and acidic residues" evidence="1">
    <location>
        <begin position="569"/>
        <end position="579"/>
    </location>
</feature>